<feature type="compositionally biased region" description="Basic and acidic residues" evidence="1">
    <location>
        <begin position="1"/>
        <end position="15"/>
    </location>
</feature>
<dbReference type="OrthoDB" id="484536at2"/>
<proteinExistence type="predicted"/>
<protein>
    <recommendedName>
        <fullName evidence="4">Class I SAM-dependent methyltransferase</fullName>
    </recommendedName>
</protein>
<feature type="region of interest" description="Disordered" evidence="1">
    <location>
        <begin position="1"/>
        <end position="20"/>
    </location>
</feature>
<reference evidence="2 3" key="1">
    <citation type="submission" date="2019-03" db="EMBL/GenBank/DDBJ databases">
        <title>This is whole genome sequence of Paenibacillus sp MS74 strain.</title>
        <authorList>
            <person name="Trinh H.N."/>
        </authorList>
    </citation>
    <scope>NUCLEOTIDE SEQUENCE [LARGE SCALE GENOMIC DNA]</scope>
    <source>
        <strain evidence="2 3">MS74</strain>
    </source>
</reference>
<dbReference type="Proteomes" id="UP000295636">
    <property type="component" value="Unassembled WGS sequence"/>
</dbReference>
<dbReference type="SUPFAM" id="SSF53335">
    <property type="entry name" value="S-adenosyl-L-methionine-dependent methyltransferases"/>
    <property type="match status" value="1"/>
</dbReference>
<accession>A0A4V2ZTN2</accession>
<evidence type="ECO:0000313" key="3">
    <source>
        <dbReference type="Proteomes" id="UP000295636"/>
    </source>
</evidence>
<dbReference type="PANTHER" id="PTHR43167:SF1">
    <property type="entry name" value="PUTATIVE (AFU_ORTHOLOGUE AFUA_6G01830)-RELATED"/>
    <property type="match status" value="1"/>
</dbReference>
<evidence type="ECO:0000313" key="2">
    <source>
        <dbReference type="EMBL" id="TDF97734.1"/>
    </source>
</evidence>
<evidence type="ECO:0000256" key="1">
    <source>
        <dbReference type="SAM" id="MobiDB-lite"/>
    </source>
</evidence>
<dbReference type="InterPro" id="IPR029063">
    <property type="entry name" value="SAM-dependent_MTases_sf"/>
</dbReference>
<name>A0A4V2ZTN2_9BACL</name>
<dbReference type="EMBL" id="SMRT01000005">
    <property type="protein sequence ID" value="TDF97734.1"/>
    <property type="molecule type" value="Genomic_DNA"/>
</dbReference>
<gene>
    <name evidence="2" type="ORF">E1757_14160</name>
</gene>
<organism evidence="2 3">
    <name type="scientific">Paenibacillus piri</name>
    <dbReference type="NCBI Taxonomy" id="2547395"/>
    <lineage>
        <taxon>Bacteria</taxon>
        <taxon>Bacillati</taxon>
        <taxon>Bacillota</taxon>
        <taxon>Bacilli</taxon>
        <taxon>Bacillales</taxon>
        <taxon>Paenibacillaceae</taxon>
        <taxon>Paenibacillus</taxon>
    </lineage>
</organism>
<evidence type="ECO:0008006" key="4">
    <source>
        <dbReference type="Google" id="ProtNLM"/>
    </source>
</evidence>
<keyword evidence="3" id="KW-1185">Reference proteome</keyword>
<dbReference type="PANTHER" id="PTHR43167">
    <property type="entry name" value="PUTATIVE (AFU_ORTHOLOGUE AFUA_6G01830)-RELATED"/>
    <property type="match status" value="1"/>
</dbReference>
<sequence length="134" mass="15638">MDYFGNDKRSEPDYRRLRRIPSEQGQANIERDRVEFYCGDWKEVLERGPFCFIFADAADAKRDNPDKLFGALEAGGMLVMDDFTPEPYWPEDWKGKPDRVRHYWLNHPQLAATEILVTPREAVIIASKLSDEDI</sequence>
<comment type="caution">
    <text evidence="2">The sequence shown here is derived from an EMBL/GenBank/DDBJ whole genome shotgun (WGS) entry which is preliminary data.</text>
</comment>
<dbReference type="AlphaFoldDB" id="A0A4V2ZTN2"/>
<dbReference type="RefSeq" id="WP_133229082.1">
    <property type="nucleotide sequence ID" value="NZ_SMRT01000005.1"/>
</dbReference>
<dbReference type="Gene3D" id="3.40.50.150">
    <property type="entry name" value="Vaccinia Virus protein VP39"/>
    <property type="match status" value="1"/>
</dbReference>